<gene>
    <name evidence="7" type="ORF">ADEAN_000423100</name>
</gene>
<dbReference type="InterPro" id="IPR030393">
    <property type="entry name" value="G_ENGB_dom"/>
</dbReference>
<evidence type="ECO:0000259" key="6">
    <source>
        <dbReference type="Pfam" id="PF01926"/>
    </source>
</evidence>
<protein>
    <submittedName>
        <fullName evidence="7">50S ribosome-binding GTPase, putative</fullName>
    </submittedName>
</protein>
<dbReference type="SUPFAM" id="SSF52540">
    <property type="entry name" value="P-loop containing nucleoside triphosphate hydrolases"/>
    <property type="match status" value="1"/>
</dbReference>
<evidence type="ECO:0000256" key="4">
    <source>
        <dbReference type="ARBA" id="ARBA00023134"/>
    </source>
</evidence>
<dbReference type="GO" id="GO:0005525">
    <property type="term" value="F:GTP binding"/>
    <property type="evidence" value="ECO:0007669"/>
    <property type="project" value="UniProtKB-KW"/>
</dbReference>
<dbReference type="InterPro" id="IPR027417">
    <property type="entry name" value="P-loop_NTPase"/>
</dbReference>
<dbReference type="VEuPathDB" id="TriTrypDB:ADEAN_000423100"/>
<keyword evidence="1" id="KW-0479">Metal-binding</keyword>
<proteinExistence type="predicted"/>
<evidence type="ECO:0000313" key="7">
    <source>
        <dbReference type="EMBL" id="CAD2216758.1"/>
    </source>
</evidence>
<feature type="domain" description="G" evidence="6">
    <location>
        <begin position="58"/>
        <end position="177"/>
    </location>
</feature>
<feature type="compositionally biased region" description="Polar residues" evidence="5">
    <location>
        <begin position="551"/>
        <end position="560"/>
    </location>
</feature>
<evidence type="ECO:0000313" key="8">
    <source>
        <dbReference type="Proteomes" id="UP000515908"/>
    </source>
</evidence>
<feature type="compositionally biased region" description="Acidic residues" evidence="5">
    <location>
        <begin position="289"/>
        <end position="300"/>
    </location>
</feature>
<name>A0A7G2CAH2_9TRYP</name>
<evidence type="ECO:0000256" key="2">
    <source>
        <dbReference type="ARBA" id="ARBA00022741"/>
    </source>
</evidence>
<feature type="region of interest" description="Disordered" evidence="5">
    <location>
        <begin position="522"/>
        <end position="560"/>
    </location>
</feature>
<keyword evidence="2" id="KW-0547">Nucleotide-binding</keyword>
<dbReference type="Proteomes" id="UP000515908">
    <property type="component" value="Chromosome 07"/>
</dbReference>
<dbReference type="GO" id="GO:0046872">
    <property type="term" value="F:metal ion binding"/>
    <property type="evidence" value="ECO:0007669"/>
    <property type="project" value="UniProtKB-KW"/>
</dbReference>
<reference evidence="7 8" key="1">
    <citation type="submission" date="2020-08" db="EMBL/GenBank/DDBJ databases">
        <authorList>
            <person name="Newling K."/>
            <person name="Davey J."/>
            <person name="Forrester S."/>
        </authorList>
    </citation>
    <scope>NUCLEOTIDE SEQUENCE [LARGE SCALE GENOMIC DNA]</scope>
    <source>
        <strain evidence="8">Crithidia deanei Carvalho (ATCC PRA-265)</strain>
    </source>
</reference>
<dbReference type="InterPro" id="IPR006073">
    <property type="entry name" value="GTP-bd"/>
</dbReference>
<dbReference type="AlphaFoldDB" id="A0A7G2CAH2"/>
<evidence type="ECO:0000256" key="3">
    <source>
        <dbReference type="ARBA" id="ARBA00022842"/>
    </source>
</evidence>
<dbReference type="Gene3D" id="3.40.50.300">
    <property type="entry name" value="P-loop containing nucleotide triphosphate hydrolases"/>
    <property type="match status" value="1"/>
</dbReference>
<dbReference type="EMBL" id="LR877151">
    <property type="protein sequence ID" value="CAD2216758.1"/>
    <property type="molecule type" value="Genomic_DNA"/>
</dbReference>
<keyword evidence="3" id="KW-0460">Magnesium</keyword>
<evidence type="ECO:0000256" key="5">
    <source>
        <dbReference type="SAM" id="MobiDB-lite"/>
    </source>
</evidence>
<evidence type="ECO:0000256" key="1">
    <source>
        <dbReference type="ARBA" id="ARBA00022723"/>
    </source>
</evidence>
<organism evidence="7 8">
    <name type="scientific">Angomonas deanei</name>
    <dbReference type="NCBI Taxonomy" id="59799"/>
    <lineage>
        <taxon>Eukaryota</taxon>
        <taxon>Discoba</taxon>
        <taxon>Euglenozoa</taxon>
        <taxon>Kinetoplastea</taxon>
        <taxon>Metakinetoplastina</taxon>
        <taxon>Trypanosomatida</taxon>
        <taxon>Trypanosomatidae</taxon>
        <taxon>Strigomonadinae</taxon>
        <taxon>Angomonas</taxon>
    </lineage>
</organism>
<keyword evidence="4" id="KW-0342">GTP-binding</keyword>
<sequence length="560" mass="63546">MIFEKAGAIKDSLEETTDARNLLLAQLANTIFSRGHAHTATATSITFVPDGNPATPLVALAGRGQVGKTALLRSLFRSPREVGRSNRVLRRDSMNFFNVGDVFNIVDLPGFGGTSVPWSTVLQHAVLLRNFTRCQPSLKMLYYCMDVHFKNGVYIQDIDILKFLSKEVPNFTIVLTKADSIGDTKNPSGFRLEDIRKELLYNDIHHPVIVTSAYKMGGIDTLRYDMVMNCLHALPTERLTLTEARKLSERLFSQKELQTVRQLYIPPTKTDYEVQEWNKEVAEEYKELGEEEEEGEDGMELEAATPPGSSEFDVNEKEVEETAQSGVKELALVEDGEELQNAIQHFNGDENKITAYKSLLKKVKNEGLMRYVQETSPWRNPLLWPKHVVPTKHPKSNIMRCPEDPTNPYLSQAQFVVPRADFYFRRPNVGVRRSSRKGQYEADKPLQMLLKQYTIPYFPDIVDTNMHPLPWTFLGSREAYYEKSGGRMLGVRLSHQSREGEINPLLDNPTPSQPQLTNEIKRLEEKRYGSSITMLQPPGMEEEEETEMEGNTASAPSLPN</sequence>
<dbReference type="OrthoDB" id="391988at2759"/>
<dbReference type="PANTHER" id="PTHR11649:SF72">
    <property type="entry name" value="G DOMAIN-CONTAINING PROTEIN"/>
    <property type="match status" value="1"/>
</dbReference>
<accession>A0A7G2CAH2</accession>
<dbReference type="CDD" id="cd01876">
    <property type="entry name" value="YihA_EngB"/>
    <property type="match status" value="1"/>
</dbReference>
<dbReference type="Pfam" id="PF01926">
    <property type="entry name" value="MMR_HSR1"/>
    <property type="match status" value="1"/>
</dbReference>
<feature type="region of interest" description="Disordered" evidence="5">
    <location>
        <begin position="288"/>
        <end position="312"/>
    </location>
</feature>
<dbReference type="PANTHER" id="PTHR11649">
    <property type="entry name" value="MSS1/TRME-RELATED GTP-BINDING PROTEIN"/>
    <property type="match status" value="1"/>
</dbReference>
<keyword evidence="8" id="KW-1185">Reference proteome</keyword>